<protein>
    <submittedName>
        <fullName evidence="2">Uncharacterized protein</fullName>
    </submittedName>
</protein>
<keyword evidence="1" id="KW-0472">Membrane</keyword>
<feature type="transmembrane region" description="Helical" evidence="1">
    <location>
        <begin position="6"/>
        <end position="32"/>
    </location>
</feature>
<evidence type="ECO:0000256" key="1">
    <source>
        <dbReference type="SAM" id="Phobius"/>
    </source>
</evidence>
<reference evidence="2" key="2">
    <citation type="journal article" date="2015" name="Fish Shellfish Immunol.">
        <title>Early steps in the European eel (Anguilla anguilla)-Vibrio vulnificus interaction in the gills: Role of the RtxA13 toxin.</title>
        <authorList>
            <person name="Callol A."/>
            <person name="Pajuelo D."/>
            <person name="Ebbesson L."/>
            <person name="Teles M."/>
            <person name="MacKenzie S."/>
            <person name="Amaro C."/>
        </authorList>
    </citation>
    <scope>NUCLEOTIDE SEQUENCE</scope>
</reference>
<name>A0A0E9TZ29_ANGAN</name>
<accession>A0A0E9TZ29</accession>
<dbReference type="AlphaFoldDB" id="A0A0E9TZ29"/>
<proteinExistence type="predicted"/>
<sequence length="51" mass="6454">MRSPPRWFLQIITVDWLICDFSNGFNFVFLFVRHKVFKKFFFSFYWWTGFC</sequence>
<reference evidence="2" key="1">
    <citation type="submission" date="2014-11" db="EMBL/GenBank/DDBJ databases">
        <authorList>
            <person name="Amaro Gonzalez C."/>
        </authorList>
    </citation>
    <scope>NUCLEOTIDE SEQUENCE</scope>
</reference>
<evidence type="ECO:0000313" key="2">
    <source>
        <dbReference type="EMBL" id="JAH58914.1"/>
    </source>
</evidence>
<organism evidence="2">
    <name type="scientific">Anguilla anguilla</name>
    <name type="common">European freshwater eel</name>
    <name type="synonym">Muraena anguilla</name>
    <dbReference type="NCBI Taxonomy" id="7936"/>
    <lineage>
        <taxon>Eukaryota</taxon>
        <taxon>Metazoa</taxon>
        <taxon>Chordata</taxon>
        <taxon>Craniata</taxon>
        <taxon>Vertebrata</taxon>
        <taxon>Euteleostomi</taxon>
        <taxon>Actinopterygii</taxon>
        <taxon>Neopterygii</taxon>
        <taxon>Teleostei</taxon>
        <taxon>Anguilliformes</taxon>
        <taxon>Anguillidae</taxon>
        <taxon>Anguilla</taxon>
    </lineage>
</organism>
<keyword evidence="1" id="KW-1133">Transmembrane helix</keyword>
<keyword evidence="1" id="KW-0812">Transmembrane</keyword>
<dbReference type="EMBL" id="GBXM01049663">
    <property type="protein sequence ID" value="JAH58914.1"/>
    <property type="molecule type" value="Transcribed_RNA"/>
</dbReference>